<dbReference type="Gene3D" id="3.10.50.40">
    <property type="match status" value="1"/>
</dbReference>
<protein>
    <recommendedName>
        <fullName evidence="4">Parvulin-like PPIase</fullName>
        <ecNumber evidence="3">5.2.1.8</ecNumber>
    </recommendedName>
    <alternativeName>
        <fullName evidence="6">Peptidyl-prolyl cis-trans isomerase plp</fullName>
    </alternativeName>
    <alternativeName>
        <fullName evidence="7">Rotamase plp</fullName>
    </alternativeName>
</protein>
<dbReference type="SUPFAM" id="SSF109998">
    <property type="entry name" value="Triger factor/SurA peptide-binding domain-like"/>
    <property type="match status" value="1"/>
</dbReference>
<dbReference type="OrthoDB" id="14196at2"/>
<dbReference type="InterPro" id="IPR000297">
    <property type="entry name" value="PPIase_PpiC"/>
</dbReference>
<reference evidence="12 13" key="1">
    <citation type="submission" date="2019-03" db="EMBL/GenBank/DDBJ databases">
        <title>Primorskyibacter sp. SS33 isolated from sediments.</title>
        <authorList>
            <person name="Xunke S."/>
        </authorList>
    </citation>
    <scope>NUCLEOTIDE SEQUENCE [LARGE SCALE GENOMIC DNA]</scope>
    <source>
        <strain evidence="12 13">SS33</strain>
    </source>
</reference>
<dbReference type="PANTHER" id="PTHR47245">
    <property type="entry name" value="PEPTIDYLPROLYL ISOMERASE"/>
    <property type="match status" value="1"/>
</dbReference>
<evidence type="ECO:0000256" key="10">
    <source>
        <dbReference type="SAM" id="SignalP"/>
    </source>
</evidence>
<dbReference type="PANTHER" id="PTHR47245:SF2">
    <property type="entry name" value="PEPTIDYL-PROLYL CIS-TRANS ISOMERASE HP_0175-RELATED"/>
    <property type="match status" value="1"/>
</dbReference>
<keyword evidence="10" id="KW-0732">Signal</keyword>
<feature type="signal peptide" evidence="10">
    <location>
        <begin position="1"/>
        <end position="23"/>
    </location>
</feature>
<dbReference type="GO" id="GO:0003755">
    <property type="term" value="F:peptidyl-prolyl cis-trans isomerase activity"/>
    <property type="evidence" value="ECO:0007669"/>
    <property type="project" value="UniProtKB-KW"/>
</dbReference>
<evidence type="ECO:0000256" key="8">
    <source>
        <dbReference type="PROSITE-ProRule" id="PRU00278"/>
    </source>
</evidence>
<dbReference type="InterPro" id="IPR050245">
    <property type="entry name" value="PrsA_foldase"/>
</dbReference>
<feature type="domain" description="PpiC" evidence="11">
    <location>
        <begin position="135"/>
        <end position="224"/>
    </location>
</feature>
<dbReference type="AlphaFoldDB" id="A0A4R6AA91"/>
<evidence type="ECO:0000256" key="4">
    <source>
        <dbReference type="ARBA" id="ARBA00018370"/>
    </source>
</evidence>
<proteinExistence type="inferred from homology"/>
<dbReference type="InterPro" id="IPR023058">
    <property type="entry name" value="PPIase_PpiC_CS"/>
</dbReference>
<evidence type="ECO:0000313" key="12">
    <source>
        <dbReference type="EMBL" id="TDL78176.1"/>
    </source>
</evidence>
<sequence>MSKFTTLTAAGAFALALAGAAPAQDQGASADTVLATVGDTEITLGHVIAMRARLPQQYQALDDAALFDGILEQLIQQTALGAQVDMLSPRNELVLENERRALVASEVLQAQADGTVTEEAIQKAYDAEYAGAEPQTQYNAAHILVETEQEAQALIEELEGGADFATLARENSVGPSGPSGGALGWFGPGAMVPAFDTAVQEMSAGEIAGPVETQFGWHVIKLNETRTLDAPPLDEVRGEIESQLQERAIQEAMQSAVEAADITRADSGIDPSVIRDDSLLDE</sequence>
<comment type="caution">
    <text evidence="12">The sequence shown here is derived from an EMBL/GenBank/DDBJ whole genome shotgun (WGS) entry which is preliminary data.</text>
</comment>
<name>A0A4R6AA91_9RHOB</name>
<dbReference type="RefSeq" id="WP_133397300.1">
    <property type="nucleotide sequence ID" value="NZ_SNAA01000013.1"/>
</dbReference>
<dbReference type="EMBL" id="SNAA01000013">
    <property type="protein sequence ID" value="TDL78176.1"/>
    <property type="molecule type" value="Genomic_DNA"/>
</dbReference>
<keyword evidence="8 12" id="KW-0413">Isomerase</keyword>
<comment type="catalytic activity">
    <reaction evidence="1">
        <text>[protein]-peptidylproline (omega=180) = [protein]-peptidylproline (omega=0)</text>
        <dbReference type="Rhea" id="RHEA:16237"/>
        <dbReference type="Rhea" id="RHEA-COMP:10747"/>
        <dbReference type="Rhea" id="RHEA-COMP:10748"/>
        <dbReference type="ChEBI" id="CHEBI:83833"/>
        <dbReference type="ChEBI" id="CHEBI:83834"/>
        <dbReference type="EC" id="5.2.1.8"/>
    </reaction>
</comment>
<evidence type="ECO:0000256" key="7">
    <source>
        <dbReference type="ARBA" id="ARBA00031484"/>
    </source>
</evidence>
<keyword evidence="5 8" id="KW-0697">Rotamase</keyword>
<accession>A0A4R6AA91</accession>
<dbReference type="PROSITE" id="PS01096">
    <property type="entry name" value="PPIC_PPIASE_1"/>
    <property type="match status" value="1"/>
</dbReference>
<evidence type="ECO:0000256" key="5">
    <source>
        <dbReference type="ARBA" id="ARBA00023110"/>
    </source>
</evidence>
<evidence type="ECO:0000256" key="1">
    <source>
        <dbReference type="ARBA" id="ARBA00000971"/>
    </source>
</evidence>
<evidence type="ECO:0000313" key="13">
    <source>
        <dbReference type="Proteomes" id="UP000295701"/>
    </source>
</evidence>
<feature type="compositionally biased region" description="Basic and acidic residues" evidence="9">
    <location>
        <begin position="273"/>
        <end position="282"/>
    </location>
</feature>
<dbReference type="InterPro" id="IPR046357">
    <property type="entry name" value="PPIase_dom_sf"/>
</dbReference>
<feature type="region of interest" description="Disordered" evidence="9">
    <location>
        <begin position="263"/>
        <end position="282"/>
    </location>
</feature>
<dbReference type="EC" id="5.2.1.8" evidence="3"/>
<gene>
    <name evidence="12" type="ORF">E2L08_11830</name>
</gene>
<keyword evidence="13" id="KW-1185">Reference proteome</keyword>
<dbReference type="Pfam" id="PF00639">
    <property type="entry name" value="Rotamase"/>
    <property type="match status" value="1"/>
</dbReference>
<evidence type="ECO:0000256" key="2">
    <source>
        <dbReference type="ARBA" id="ARBA00007656"/>
    </source>
</evidence>
<comment type="similarity">
    <text evidence="2">Belongs to the PpiC/parvulin rotamase family.</text>
</comment>
<dbReference type="Proteomes" id="UP000295701">
    <property type="component" value="Unassembled WGS sequence"/>
</dbReference>
<evidence type="ECO:0000256" key="3">
    <source>
        <dbReference type="ARBA" id="ARBA00013194"/>
    </source>
</evidence>
<dbReference type="PROSITE" id="PS50198">
    <property type="entry name" value="PPIC_PPIASE_2"/>
    <property type="match status" value="1"/>
</dbReference>
<organism evidence="12 13">
    <name type="scientific">Palleronia sediminis</name>
    <dbReference type="NCBI Taxonomy" id="2547833"/>
    <lineage>
        <taxon>Bacteria</taxon>
        <taxon>Pseudomonadati</taxon>
        <taxon>Pseudomonadota</taxon>
        <taxon>Alphaproteobacteria</taxon>
        <taxon>Rhodobacterales</taxon>
        <taxon>Roseobacteraceae</taxon>
        <taxon>Palleronia</taxon>
    </lineage>
</organism>
<evidence type="ECO:0000259" key="11">
    <source>
        <dbReference type="PROSITE" id="PS50198"/>
    </source>
</evidence>
<evidence type="ECO:0000256" key="9">
    <source>
        <dbReference type="SAM" id="MobiDB-lite"/>
    </source>
</evidence>
<evidence type="ECO:0000256" key="6">
    <source>
        <dbReference type="ARBA" id="ARBA00030642"/>
    </source>
</evidence>
<dbReference type="SUPFAM" id="SSF54534">
    <property type="entry name" value="FKBP-like"/>
    <property type="match status" value="1"/>
</dbReference>
<dbReference type="InterPro" id="IPR027304">
    <property type="entry name" value="Trigger_fact/SurA_dom_sf"/>
</dbReference>
<feature type="chain" id="PRO_5020955706" description="Parvulin-like PPIase" evidence="10">
    <location>
        <begin position="24"/>
        <end position="282"/>
    </location>
</feature>